<protein>
    <submittedName>
        <fullName evidence="2">Oidioi.mRNA.OKI2018_I69.chr1.g2934.t1.cds</fullName>
    </submittedName>
</protein>
<dbReference type="Gene3D" id="1.20.90.10">
    <property type="entry name" value="Phospholipase A2 domain"/>
    <property type="match status" value="1"/>
</dbReference>
<feature type="domain" description="Phospholipase A2-like central" evidence="1">
    <location>
        <begin position="70"/>
        <end position="160"/>
    </location>
</feature>
<evidence type="ECO:0000313" key="3">
    <source>
        <dbReference type="Proteomes" id="UP001158576"/>
    </source>
</evidence>
<name>A0ABN7SSI4_OIKDI</name>
<sequence length="245" mass="26786">MKLALYAYTFALANAQRKKKNKKNNRPKATEAPRVIALPSQSEPGLADNRQTIADMLHYQLNYYGMNTDSLDVLSSGCWCNLIGNYDKRKGQPVGSMDISCRAQNHCYRCIGMDYGCDPLNSAYTVVIDANSYELTCEQNTDPCALNACMCDLDLVNNLVQNIAEEGSNLNGLTEATGFDTQARCIPGNNPGPKADQCCGEYPKRFPFSDNYGQRGCCSGKTYNTNTLECCAGGEIKGIGYCGGY</sequence>
<gene>
    <name evidence="2" type="ORF">OKIOD_LOCUS11699</name>
</gene>
<dbReference type="InterPro" id="IPR036444">
    <property type="entry name" value="PLipase_A2_dom_sf"/>
</dbReference>
<dbReference type="Pfam" id="PF00068">
    <property type="entry name" value="Phospholip_A2_1"/>
    <property type="match status" value="1"/>
</dbReference>
<organism evidence="2 3">
    <name type="scientific">Oikopleura dioica</name>
    <name type="common">Tunicate</name>
    <dbReference type="NCBI Taxonomy" id="34765"/>
    <lineage>
        <taxon>Eukaryota</taxon>
        <taxon>Metazoa</taxon>
        <taxon>Chordata</taxon>
        <taxon>Tunicata</taxon>
        <taxon>Appendicularia</taxon>
        <taxon>Copelata</taxon>
        <taxon>Oikopleuridae</taxon>
        <taxon>Oikopleura</taxon>
    </lineage>
</organism>
<dbReference type="CDD" id="cd00618">
    <property type="entry name" value="PLA2_like"/>
    <property type="match status" value="1"/>
</dbReference>
<reference evidence="2 3" key="1">
    <citation type="submission" date="2021-04" db="EMBL/GenBank/DDBJ databases">
        <authorList>
            <person name="Bliznina A."/>
        </authorList>
    </citation>
    <scope>NUCLEOTIDE SEQUENCE [LARGE SCALE GENOMIC DNA]</scope>
</reference>
<dbReference type="SUPFAM" id="SSF48619">
    <property type="entry name" value="Phospholipase A2, PLA2"/>
    <property type="match status" value="1"/>
</dbReference>
<dbReference type="EMBL" id="OU015566">
    <property type="protein sequence ID" value="CAG5106644.1"/>
    <property type="molecule type" value="Genomic_DNA"/>
</dbReference>
<keyword evidence="3" id="KW-1185">Reference proteome</keyword>
<evidence type="ECO:0000313" key="2">
    <source>
        <dbReference type="EMBL" id="CAG5106644.1"/>
    </source>
</evidence>
<dbReference type="InterPro" id="IPR016090">
    <property type="entry name" value="PLA2-like_dom"/>
</dbReference>
<accession>A0ABN7SSI4</accession>
<evidence type="ECO:0000259" key="1">
    <source>
        <dbReference type="Pfam" id="PF00068"/>
    </source>
</evidence>
<dbReference type="Proteomes" id="UP001158576">
    <property type="component" value="Chromosome 1"/>
</dbReference>
<proteinExistence type="predicted"/>